<feature type="binding site" evidence="3">
    <location>
        <position position="289"/>
    </location>
    <ligand>
        <name>CTP</name>
        <dbReference type="ChEBI" id="CHEBI:37563"/>
    </ligand>
</feature>
<evidence type="ECO:0000313" key="8">
    <source>
        <dbReference type="Proteomes" id="UP000004095"/>
    </source>
</evidence>
<comment type="function">
    <text evidence="4">Catalyzes two steps in the biosynthesis of coenzyme A. In the first step cysteine is conjugated to 4'-phosphopantothenate to form 4-phosphopantothenoylcysteine, in the latter compound is decarboxylated to form 4'-phosphopantotheine.</text>
</comment>
<keyword evidence="2 3" id="KW-0456">Lyase</keyword>
<dbReference type="AlphaFoldDB" id="A1ZPI2"/>
<dbReference type="InterPro" id="IPR036551">
    <property type="entry name" value="Flavin_trans-like"/>
</dbReference>
<dbReference type="NCBIfam" id="TIGR00521">
    <property type="entry name" value="coaBC_dfp"/>
    <property type="match status" value="1"/>
</dbReference>
<dbReference type="GO" id="GO:0015937">
    <property type="term" value="P:coenzyme A biosynthetic process"/>
    <property type="evidence" value="ECO:0007669"/>
    <property type="project" value="UniProtKB-UniRule"/>
</dbReference>
<dbReference type="RefSeq" id="WP_002699069.1">
    <property type="nucleotide sequence ID" value="NZ_AAWS01000021.1"/>
</dbReference>
<dbReference type="UniPathway" id="UPA00241">
    <property type="reaction ID" value="UER00353"/>
</dbReference>
<keyword evidence="1 3" id="KW-0210">Decarboxylase</keyword>
<dbReference type="PANTHER" id="PTHR14359">
    <property type="entry name" value="HOMO-OLIGOMERIC FLAVIN CONTAINING CYS DECARBOXYLASE FAMILY"/>
    <property type="match status" value="1"/>
</dbReference>
<feature type="binding site" evidence="3">
    <location>
        <position position="326"/>
    </location>
    <ligand>
        <name>CTP</name>
        <dbReference type="ChEBI" id="CHEBI:37563"/>
    </ligand>
</feature>
<comment type="catalytic activity">
    <reaction evidence="3 4">
        <text>N-[(R)-4-phosphopantothenoyl]-L-cysteine + H(+) = (R)-4'-phosphopantetheine + CO2</text>
        <dbReference type="Rhea" id="RHEA:16793"/>
        <dbReference type="ChEBI" id="CHEBI:15378"/>
        <dbReference type="ChEBI" id="CHEBI:16526"/>
        <dbReference type="ChEBI" id="CHEBI:59458"/>
        <dbReference type="ChEBI" id="CHEBI:61723"/>
        <dbReference type="EC" id="4.1.1.36"/>
    </reaction>
</comment>
<dbReference type="InterPro" id="IPR003382">
    <property type="entry name" value="Flavoprotein"/>
</dbReference>
<feature type="domain" description="Flavoprotein" evidence="5">
    <location>
        <begin position="5"/>
        <end position="175"/>
    </location>
</feature>
<dbReference type="Gene3D" id="3.40.50.10300">
    <property type="entry name" value="CoaB-like"/>
    <property type="match status" value="1"/>
</dbReference>
<dbReference type="GO" id="GO:0004633">
    <property type="term" value="F:phosphopantothenoylcysteine decarboxylase activity"/>
    <property type="evidence" value="ECO:0007669"/>
    <property type="project" value="UniProtKB-UniRule"/>
</dbReference>
<keyword evidence="3" id="KW-0511">Multifunctional enzyme</keyword>
<comment type="function">
    <text evidence="3">Catalyzes two sequential steps in the biosynthesis of coenzyme A. In the first step cysteine is conjugated to 4'-phosphopantothenate to form 4-phosphopantothenoylcysteine. In the second step the latter compound is decarboxylated to form 4'-phosphopantotheine.</text>
</comment>
<dbReference type="InterPro" id="IPR007085">
    <property type="entry name" value="DNA/pantothenate-metab_flavo_C"/>
</dbReference>
<proteinExistence type="inferred from homology"/>
<reference evidence="7 8" key="1">
    <citation type="submission" date="2007-01" db="EMBL/GenBank/DDBJ databases">
        <authorList>
            <person name="Haygood M."/>
            <person name="Podell S."/>
            <person name="Anderson C."/>
            <person name="Hopkinson B."/>
            <person name="Roe K."/>
            <person name="Barbeau K."/>
            <person name="Gaasterland T."/>
            <person name="Ferriera S."/>
            <person name="Johnson J."/>
            <person name="Kravitz S."/>
            <person name="Beeson K."/>
            <person name="Sutton G."/>
            <person name="Rogers Y.-H."/>
            <person name="Friedman R."/>
            <person name="Frazier M."/>
            <person name="Venter J.C."/>
        </authorList>
    </citation>
    <scope>NUCLEOTIDE SEQUENCE [LARGE SCALE GENOMIC DNA]</scope>
    <source>
        <strain evidence="7 8">ATCC 23134</strain>
    </source>
</reference>
<evidence type="ECO:0000256" key="1">
    <source>
        <dbReference type="ARBA" id="ARBA00022793"/>
    </source>
</evidence>
<keyword evidence="3 4" id="KW-0285">Flavoprotein</keyword>
<feature type="region of interest" description="Phosphopantothenoylcysteine decarboxylase" evidence="3">
    <location>
        <begin position="1"/>
        <end position="189"/>
    </location>
</feature>
<keyword evidence="8" id="KW-1185">Reference proteome</keyword>
<dbReference type="HAMAP" id="MF_02225">
    <property type="entry name" value="CoaBC"/>
    <property type="match status" value="1"/>
</dbReference>
<evidence type="ECO:0000259" key="5">
    <source>
        <dbReference type="Pfam" id="PF02441"/>
    </source>
</evidence>
<feature type="domain" description="DNA/pantothenate metabolism flavoprotein C-terminal" evidence="6">
    <location>
        <begin position="185"/>
        <end position="398"/>
    </location>
</feature>
<dbReference type="SUPFAM" id="SSF52507">
    <property type="entry name" value="Homo-oligomeric flavin-containing Cys decarboxylases, HFCD"/>
    <property type="match status" value="1"/>
</dbReference>
<accession>A1ZPI2</accession>
<keyword evidence="3" id="KW-0479">Metal-binding</keyword>
<dbReference type="InterPro" id="IPR005252">
    <property type="entry name" value="CoaBC"/>
</dbReference>
<feature type="binding site" evidence="3">
    <location>
        <position position="279"/>
    </location>
    <ligand>
        <name>CTP</name>
        <dbReference type="ChEBI" id="CHEBI:37563"/>
    </ligand>
</feature>
<comment type="pathway">
    <text evidence="3 4">Cofactor biosynthesis; coenzyme A biosynthesis; CoA from (R)-pantothenate: step 3/5.</text>
</comment>
<dbReference type="EC" id="4.1.1.36" evidence="3"/>
<sequence length="404" mass="43638">MLKGKKILLSVSGSIAAYKSALLTRLLVKEGAEVKIIMTEAAQGFITPLTLSTLSKNPVLSDFVKDKTGTWNNHVDLGLWADVMLIAPATANVLAKCAHGVCDNLLQATYLSARCPVLFAPAMDLDMYQHPSTQNNLKLLQAFGNTVIPSEHGELASGLVGQGRMAEPEHIVAFLTSIFAQEQPLAGIKAIVTAGPTYEAIDPVRYIGNHSTGKMGYAIAERLAEQGAEVTLVSGPSKLSLIHPRVNIVRVTSAQQMFEATRAQFDQSRAVVLAAAVADFTPKTVANQKIKKKEGQEGMQIELVRTVDIAQTLGAIKRNDQVITGFAMETQDELANANRKLEKKNFDMIVLNSLNEKGAGFGHDTNKVTIIERGKDAVNQLPLKSKKEVASDIVKLIETKLKGN</sequence>
<gene>
    <name evidence="3" type="primary">coaBC</name>
    <name evidence="7" type="ORF">M23134_03790</name>
</gene>
<evidence type="ECO:0000256" key="4">
    <source>
        <dbReference type="RuleBase" id="RU364078"/>
    </source>
</evidence>
<feature type="region of interest" description="Phosphopantothenate--cysteine ligase" evidence="3">
    <location>
        <begin position="190"/>
        <end position="404"/>
    </location>
</feature>
<comment type="similarity">
    <text evidence="3 4">In the N-terminal section; belongs to the HFCD (homo-oligomeric flavin containing Cys decarboxylase) superfamily.</text>
</comment>
<comment type="pathway">
    <text evidence="3 4">Cofactor biosynthesis; coenzyme A biosynthesis; CoA from (R)-pantothenate: step 2/5.</text>
</comment>
<feature type="binding site" evidence="3">
    <location>
        <position position="344"/>
    </location>
    <ligand>
        <name>CTP</name>
        <dbReference type="ChEBI" id="CHEBI:37563"/>
    </ligand>
</feature>
<comment type="cofactor">
    <cofactor evidence="3">
        <name>FMN</name>
        <dbReference type="ChEBI" id="CHEBI:58210"/>
    </cofactor>
    <text evidence="3">Binds 1 FMN per subunit.</text>
</comment>
<name>A1ZPI2_MICM2</name>
<dbReference type="InterPro" id="IPR035929">
    <property type="entry name" value="CoaB-like_sf"/>
</dbReference>
<evidence type="ECO:0000256" key="2">
    <source>
        <dbReference type="ARBA" id="ARBA00023239"/>
    </source>
</evidence>
<dbReference type="GO" id="GO:0004632">
    <property type="term" value="F:phosphopantothenate--cysteine ligase activity"/>
    <property type="evidence" value="ECO:0007669"/>
    <property type="project" value="UniProtKB-UniRule"/>
</dbReference>
<evidence type="ECO:0000313" key="7">
    <source>
        <dbReference type="EMBL" id="EAY27721.1"/>
    </source>
</evidence>
<dbReference type="GO" id="GO:0046872">
    <property type="term" value="F:metal ion binding"/>
    <property type="evidence" value="ECO:0007669"/>
    <property type="project" value="UniProtKB-KW"/>
</dbReference>
<keyword evidence="3 4" id="KW-0288">FMN</keyword>
<dbReference type="GO" id="GO:0015941">
    <property type="term" value="P:pantothenate catabolic process"/>
    <property type="evidence" value="ECO:0007669"/>
    <property type="project" value="InterPro"/>
</dbReference>
<comment type="catalytic activity">
    <reaction evidence="3 4">
        <text>(R)-4'-phosphopantothenate + L-cysteine + CTP = N-[(R)-4-phosphopantothenoyl]-L-cysteine + CMP + diphosphate + H(+)</text>
        <dbReference type="Rhea" id="RHEA:19397"/>
        <dbReference type="ChEBI" id="CHEBI:10986"/>
        <dbReference type="ChEBI" id="CHEBI:15378"/>
        <dbReference type="ChEBI" id="CHEBI:33019"/>
        <dbReference type="ChEBI" id="CHEBI:35235"/>
        <dbReference type="ChEBI" id="CHEBI:37563"/>
        <dbReference type="ChEBI" id="CHEBI:59458"/>
        <dbReference type="ChEBI" id="CHEBI:60377"/>
        <dbReference type="EC" id="6.3.2.5"/>
    </reaction>
</comment>
<dbReference type="PANTHER" id="PTHR14359:SF6">
    <property type="entry name" value="PHOSPHOPANTOTHENOYLCYSTEINE DECARBOXYLASE"/>
    <property type="match status" value="1"/>
</dbReference>
<organism evidence="7 8">
    <name type="scientific">Microscilla marina ATCC 23134</name>
    <dbReference type="NCBI Taxonomy" id="313606"/>
    <lineage>
        <taxon>Bacteria</taxon>
        <taxon>Pseudomonadati</taxon>
        <taxon>Bacteroidota</taxon>
        <taxon>Cytophagia</taxon>
        <taxon>Cytophagales</taxon>
        <taxon>Microscillaceae</taxon>
        <taxon>Microscilla</taxon>
    </lineage>
</organism>
<feature type="binding site" evidence="3">
    <location>
        <position position="340"/>
    </location>
    <ligand>
        <name>CTP</name>
        <dbReference type="ChEBI" id="CHEBI:37563"/>
    </ligand>
</feature>
<dbReference type="OrthoDB" id="9802554at2"/>
<dbReference type="Gene3D" id="3.40.50.1950">
    <property type="entry name" value="Flavin prenyltransferase-like"/>
    <property type="match status" value="1"/>
</dbReference>
<dbReference type="Pfam" id="PF02441">
    <property type="entry name" value="Flavoprotein"/>
    <property type="match status" value="1"/>
</dbReference>
<keyword evidence="3" id="KW-0460">Magnesium</keyword>
<dbReference type="eggNOG" id="COG0452">
    <property type="taxonomic scope" value="Bacteria"/>
</dbReference>
<evidence type="ECO:0000256" key="3">
    <source>
        <dbReference type="HAMAP-Rule" id="MF_02225"/>
    </source>
</evidence>
<dbReference type="GO" id="GO:0010181">
    <property type="term" value="F:FMN binding"/>
    <property type="evidence" value="ECO:0007669"/>
    <property type="project" value="UniProtKB-UniRule"/>
</dbReference>
<comment type="similarity">
    <text evidence="3 4">In the C-terminal section; belongs to the PPC synthetase family.</text>
</comment>
<dbReference type="Pfam" id="PF04127">
    <property type="entry name" value="DFP"/>
    <property type="match status" value="1"/>
</dbReference>
<dbReference type="GO" id="GO:0071513">
    <property type="term" value="C:phosphopantothenoylcysteine decarboxylase complex"/>
    <property type="evidence" value="ECO:0007669"/>
    <property type="project" value="TreeGrafter"/>
</dbReference>
<dbReference type="Proteomes" id="UP000004095">
    <property type="component" value="Unassembled WGS sequence"/>
</dbReference>
<dbReference type="SUPFAM" id="SSF102645">
    <property type="entry name" value="CoaB-like"/>
    <property type="match status" value="1"/>
</dbReference>
<comment type="caution">
    <text evidence="3">Lacks conserved residue(s) required for the propagation of feature annotation.</text>
</comment>
<keyword evidence="3 4" id="KW-0436">Ligase</keyword>
<protein>
    <recommendedName>
        <fullName evidence="3">Coenzyme A biosynthesis bifunctional protein CoaBC</fullName>
    </recommendedName>
    <alternativeName>
        <fullName evidence="3">DNA/pantothenate metabolism flavoprotein</fullName>
    </alternativeName>
    <alternativeName>
        <fullName evidence="3">Phosphopantothenoylcysteine synthetase/decarboxylase</fullName>
        <shortName evidence="3">PPCS-PPCDC</shortName>
    </alternativeName>
    <domain>
        <recommendedName>
            <fullName evidence="3">Phosphopantothenoylcysteine decarboxylase</fullName>
            <shortName evidence="3">PPC decarboxylase</shortName>
            <shortName evidence="3">PPC-DC</shortName>
            <ecNumber evidence="3">4.1.1.36</ecNumber>
        </recommendedName>
        <alternativeName>
            <fullName evidence="3">CoaC</fullName>
        </alternativeName>
    </domain>
    <domain>
        <recommendedName>
            <fullName evidence="3">Phosphopantothenate--cysteine ligase</fullName>
            <ecNumber evidence="3">6.3.2.5</ecNumber>
        </recommendedName>
        <alternativeName>
            <fullName evidence="3">CoaB</fullName>
        </alternativeName>
        <alternativeName>
            <fullName evidence="3">Phosphopantothenoylcysteine synthetase</fullName>
            <shortName evidence="3">PPC synthetase</shortName>
            <shortName evidence="3">PPC-S</shortName>
        </alternativeName>
    </domain>
</protein>
<comment type="caution">
    <text evidence="7">The sequence shown here is derived from an EMBL/GenBank/DDBJ whole genome shotgun (WGS) entry which is preliminary data.</text>
</comment>
<dbReference type="EC" id="6.3.2.5" evidence="3"/>
<evidence type="ECO:0000259" key="6">
    <source>
        <dbReference type="Pfam" id="PF04127"/>
    </source>
</evidence>
<comment type="cofactor">
    <cofactor evidence="3">
        <name>Mg(2+)</name>
        <dbReference type="ChEBI" id="CHEBI:18420"/>
    </cofactor>
</comment>
<dbReference type="EMBL" id="AAWS01000021">
    <property type="protein sequence ID" value="EAY27721.1"/>
    <property type="molecule type" value="Genomic_DNA"/>
</dbReference>